<feature type="coiled-coil region" evidence="1">
    <location>
        <begin position="115"/>
        <end position="142"/>
    </location>
</feature>
<feature type="domain" description="FP protein C-terminal" evidence="3">
    <location>
        <begin position="253"/>
        <end position="302"/>
    </location>
</feature>
<protein>
    <submittedName>
        <fullName evidence="4">(diamondback moth) hypothetical protein</fullName>
    </submittedName>
</protein>
<proteinExistence type="predicted"/>
<name>A0A8S4CXB7_PLUXY</name>
<evidence type="ECO:0000313" key="4">
    <source>
        <dbReference type="EMBL" id="CAG9087153.1"/>
    </source>
</evidence>
<evidence type="ECO:0000313" key="5">
    <source>
        <dbReference type="Proteomes" id="UP000653454"/>
    </source>
</evidence>
<accession>A0A8S4CXB7</accession>
<dbReference type="Proteomes" id="UP000653454">
    <property type="component" value="Unassembled WGS sequence"/>
</dbReference>
<evidence type="ECO:0000259" key="3">
    <source>
        <dbReference type="Pfam" id="PF25298"/>
    </source>
</evidence>
<dbReference type="AlphaFoldDB" id="A0A8S4CXB7"/>
<dbReference type="InterPro" id="IPR057251">
    <property type="entry name" value="FP_C"/>
</dbReference>
<gene>
    <name evidence="4" type="ORF">PLXY2_LOCUS14</name>
</gene>
<organism evidence="4 5">
    <name type="scientific">Plutella xylostella</name>
    <name type="common">Diamondback moth</name>
    <name type="synonym">Plutella maculipennis</name>
    <dbReference type="NCBI Taxonomy" id="51655"/>
    <lineage>
        <taxon>Eukaryota</taxon>
        <taxon>Metazoa</taxon>
        <taxon>Ecdysozoa</taxon>
        <taxon>Arthropoda</taxon>
        <taxon>Hexapoda</taxon>
        <taxon>Insecta</taxon>
        <taxon>Pterygota</taxon>
        <taxon>Neoptera</taxon>
        <taxon>Endopterygota</taxon>
        <taxon>Lepidoptera</taxon>
        <taxon>Glossata</taxon>
        <taxon>Ditrysia</taxon>
        <taxon>Yponomeutoidea</taxon>
        <taxon>Plutellidae</taxon>
        <taxon>Plutella</taxon>
    </lineage>
</organism>
<sequence>MPRTNRTPPSGGVMRSNSKSDATGNPTPQSPDNIAQRSKRPRAECSPASDLSQFREEIKNMLAEWKSDQDNVLTKLVSELSDLKAQNVKIQKSYLEIEKSIEFMSSKYEEFFKQIIEFEKERKELKDYILNLETKIQDLHNKSRPSVLEIRNVPKKDDETLQDLINVVCKVGKTVKMDISPTELRDIYRAPGKPDTNSAIIADFTSVITKSQYLSNVRQYNKERAPSEKLTSGQVGLPGKSAPIYVDEHLPNSMKKLFYLVRTFAKQNNYRFCWTTNGRIFLRKEIGSKAINITSEKCLRNLEQSTTYTKQT</sequence>
<comment type="caution">
    <text evidence="4">The sequence shown here is derived from an EMBL/GenBank/DDBJ whole genome shotgun (WGS) entry which is preliminary data.</text>
</comment>
<dbReference type="Pfam" id="PF25298">
    <property type="entry name" value="Baculo_FP_2nd"/>
    <property type="match status" value="1"/>
</dbReference>
<feature type="compositionally biased region" description="Polar residues" evidence="2">
    <location>
        <begin position="15"/>
        <end position="36"/>
    </location>
</feature>
<feature type="region of interest" description="Disordered" evidence="2">
    <location>
        <begin position="1"/>
        <end position="51"/>
    </location>
</feature>
<keyword evidence="5" id="KW-1185">Reference proteome</keyword>
<keyword evidence="1" id="KW-0175">Coiled coil</keyword>
<reference evidence="4" key="1">
    <citation type="submission" date="2020-11" db="EMBL/GenBank/DDBJ databases">
        <authorList>
            <person name="Whiteford S."/>
        </authorList>
    </citation>
    <scope>NUCLEOTIDE SEQUENCE</scope>
</reference>
<evidence type="ECO:0000256" key="2">
    <source>
        <dbReference type="SAM" id="MobiDB-lite"/>
    </source>
</evidence>
<dbReference type="EMBL" id="CAJHNJ030000001">
    <property type="protein sequence ID" value="CAG9087153.1"/>
    <property type="molecule type" value="Genomic_DNA"/>
</dbReference>
<evidence type="ECO:0000256" key="1">
    <source>
        <dbReference type="SAM" id="Coils"/>
    </source>
</evidence>